<proteinExistence type="inferred from homology"/>
<dbReference type="Pfam" id="PF00528">
    <property type="entry name" value="BPD_transp_1"/>
    <property type="match status" value="1"/>
</dbReference>
<feature type="transmembrane region" description="Helical" evidence="7">
    <location>
        <begin position="12"/>
        <end position="30"/>
    </location>
</feature>
<dbReference type="InterPro" id="IPR000515">
    <property type="entry name" value="MetI-like"/>
</dbReference>
<evidence type="ECO:0000256" key="1">
    <source>
        <dbReference type="ARBA" id="ARBA00004651"/>
    </source>
</evidence>
<evidence type="ECO:0000256" key="5">
    <source>
        <dbReference type="ARBA" id="ARBA00022989"/>
    </source>
</evidence>
<feature type="transmembrane region" description="Helical" evidence="7">
    <location>
        <begin position="104"/>
        <end position="128"/>
    </location>
</feature>
<dbReference type="InterPro" id="IPR050901">
    <property type="entry name" value="BP-dep_ABC_trans_perm"/>
</dbReference>
<feature type="transmembrane region" description="Helical" evidence="7">
    <location>
        <begin position="68"/>
        <end position="92"/>
    </location>
</feature>
<dbReference type="GO" id="GO:0005886">
    <property type="term" value="C:plasma membrane"/>
    <property type="evidence" value="ECO:0007669"/>
    <property type="project" value="UniProtKB-SubCell"/>
</dbReference>
<reference evidence="9 10" key="1">
    <citation type="submission" date="2016-10" db="EMBL/GenBank/DDBJ databases">
        <authorList>
            <person name="de Groot N.N."/>
        </authorList>
    </citation>
    <scope>NUCLEOTIDE SEQUENCE [LARGE SCALE GENOMIC DNA]</scope>
    <source>
        <strain evidence="9 10">CGMCC 4.6533</strain>
    </source>
</reference>
<keyword evidence="4 7" id="KW-0812">Transmembrane</keyword>
<dbReference type="AlphaFoldDB" id="A0A1G9FBZ9"/>
<comment type="similarity">
    <text evidence="7">Belongs to the binding-protein-dependent transport system permease family.</text>
</comment>
<keyword evidence="9" id="KW-0762">Sugar transport</keyword>
<evidence type="ECO:0000256" key="2">
    <source>
        <dbReference type="ARBA" id="ARBA00022448"/>
    </source>
</evidence>
<dbReference type="InterPro" id="IPR035906">
    <property type="entry name" value="MetI-like_sf"/>
</dbReference>
<keyword evidence="3" id="KW-1003">Cell membrane</keyword>
<sequence>MREQLSFRIFRWVVLVPLAVFTIVPLYVVLTSALKPLRDVQGEFQWWPTNLTLAPFVDMWSTVPLADYFVNSLIVTFSAMVFSVVIAIFAAYAISRYNFRGRGAFSGVILSTQMFPGVLFLLPLFIIFVNIDRSLGFTFLYQTRIGLIVTYLTFTLPFSIWMLASYMDGIPRALDESAKVDGTTALGALFRVILPAARPGIIAVAVYAFMTGWGEILFASQLTNSATRTLSVGMQSYATETNVYWNQVMAAALVVSVPIVVGFLILQRYLVSGLTAGAVK</sequence>
<dbReference type="CDD" id="cd06261">
    <property type="entry name" value="TM_PBP2"/>
    <property type="match status" value="1"/>
</dbReference>
<feature type="domain" description="ABC transmembrane type-1" evidence="8">
    <location>
        <begin position="69"/>
        <end position="266"/>
    </location>
</feature>
<keyword evidence="10" id="KW-1185">Reference proteome</keyword>
<protein>
    <submittedName>
        <fullName evidence="9">Multiple sugar transport system permease protein</fullName>
    </submittedName>
</protein>
<keyword evidence="5 7" id="KW-1133">Transmembrane helix</keyword>
<dbReference type="OrthoDB" id="9794684at2"/>
<evidence type="ECO:0000313" key="9">
    <source>
        <dbReference type="EMBL" id="SDK85945.1"/>
    </source>
</evidence>
<evidence type="ECO:0000256" key="4">
    <source>
        <dbReference type="ARBA" id="ARBA00022692"/>
    </source>
</evidence>
<evidence type="ECO:0000256" key="6">
    <source>
        <dbReference type="ARBA" id="ARBA00023136"/>
    </source>
</evidence>
<dbReference type="Gene3D" id="1.10.3720.10">
    <property type="entry name" value="MetI-like"/>
    <property type="match status" value="1"/>
</dbReference>
<dbReference type="Proteomes" id="UP000199202">
    <property type="component" value="Unassembled WGS sequence"/>
</dbReference>
<evidence type="ECO:0000313" key="10">
    <source>
        <dbReference type="Proteomes" id="UP000199202"/>
    </source>
</evidence>
<comment type="subcellular location">
    <subcellularLocation>
        <location evidence="1 7">Cell membrane</location>
        <topology evidence="1 7">Multi-pass membrane protein</topology>
    </subcellularLocation>
</comment>
<accession>A0A1G9FBZ9</accession>
<feature type="transmembrane region" description="Helical" evidence="7">
    <location>
        <begin position="148"/>
        <end position="167"/>
    </location>
</feature>
<dbReference type="SUPFAM" id="SSF161098">
    <property type="entry name" value="MetI-like"/>
    <property type="match status" value="1"/>
</dbReference>
<dbReference type="PROSITE" id="PS50928">
    <property type="entry name" value="ABC_TM1"/>
    <property type="match status" value="1"/>
</dbReference>
<feature type="transmembrane region" description="Helical" evidence="7">
    <location>
        <begin position="188"/>
        <end position="210"/>
    </location>
</feature>
<dbReference type="RefSeq" id="WP_090941936.1">
    <property type="nucleotide sequence ID" value="NZ_FNDJ01000019.1"/>
</dbReference>
<evidence type="ECO:0000256" key="7">
    <source>
        <dbReference type="RuleBase" id="RU363032"/>
    </source>
</evidence>
<dbReference type="GO" id="GO:0055085">
    <property type="term" value="P:transmembrane transport"/>
    <property type="evidence" value="ECO:0007669"/>
    <property type="project" value="InterPro"/>
</dbReference>
<evidence type="ECO:0000259" key="8">
    <source>
        <dbReference type="PROSITE" id="PS50928"/>
    </source>
</evidence>
<dbReference type="STRING" id="633440.SAMN05421869_119168"/>
<dbReference type="PANTHER" id="PTHR32243">
    <property type="entry name" value="MALTOSE TRANSPORT SYSTEM PERMEASE-RELATED"/>
    <property type="match status" value="1"/>
</dbReference>
<dbReference type="EMBL" id="FNDJ01000019">
    <property type="protein sequence ID" value="SDK85945.1"/>
    <property type="molecule type" value="Genomic_DNA"/>
</dbReference>
<organism evidence="9 10">
    <name type="scientific">Nonomuraea jiangxiensis</name>
    <dbReference type="NCBI Taxonomy" id="633440"/>
    <lineage>
        <taxon>Bacteria</taxon>
        <taxon>Bacillati</taxon>
        <taxon>Actinomycetota</taxon>
        <taxon>Actinomycetes</taxon>
        <taxon>Streptosporangiales</taxon>
        <taxon>Streptosporangiaceae</taxon>
        <taxon>Nonomuraea</taxon>
    </lineage>
</organism>
<feature type="transmembrane region" description="Helical" evidence="7">
    <location>
        <begin position="244"/>
        <end position="266"/>
    </location>
</feature>
<keyword evidence="2 7" id="KW-0813">Transport</keyword>
<evidence type="ECO:0000256" key="3">
    <source>
        <dbReference type="ARBA" id="ARBA00022475"/>
    </source>
</evidence>
<gene>
    <name evidence="9" type="ORF">SAMN05421869_119168</name>
</gene>
<name>A0A1G9FBZ9_9ACTN</name>
<dbReference type="PANTHER" id="PTHR32243:SF18">
    <property type="entry name" value="INNER MEMBRANE ABC TRANSPORTER PERMEASE PROTEIN YCJP"/>
    <property type="match status" value="1"/>
</dbReference>
<keyword evidence="6 7" id="KW-0472">Membrane</keyword>